<evidence type="ECO:0000313" key="1">
    <source>
        <dbReference type="EMBL" id="OWK39076.1"/>
    </source>
</evidence>
<reference evidence="2" key="1">
    <citation type="submission" date="2017-06" db="EMBL/GenBank/DDBJ databases">
        <title>Genome analysis of Fimbriiglobus ruber SP5, the first member of the order Planctomycetales with confirmed chitinolytic capability.</title>
        <authorList>
            <person name="Ravin N.V."/>
            <person name="Rakitin A.L."/>
            <person name="Ivanova A.A."/>
            <person name="Beletsky A.V."/>
            <person name="Kulichevskaya I.S."/>
            <person name="Mardanov A.V."/>
            <person name="Dedysh S.N."/>
        </authorList>
    </citation>
    <scope>NUCLEOTIDE SEQUENCE [LARGE SCALE GENOMIC DNA]</scope>
    <source>
        <strain evidence="2">SP5</strain>
    </source>
</reference>
<protein>
    <submittedName>
        <fullName evidence="1">Uncharacterized protein</fullName>
    </submittedName>
</protein>
<dbReference type="Proteomes" id="UP000214646">
    <property type="component" value="Unassembled WGS sequence"/>
</dbReference>
<gene>
    <name evidence="1" type="ORF">FRUB_06158</name>
</gene>
<dbReference type="EMBL" id="NIDE01000011">
    <property type="protein sequence ID" value="OWK39076.1"/>
    <property type="molecule type" value="Genomic_DNA"/>
</dbReference>
<comment type="caution">
    <text evidence="1">The sequence shown here is derived from an EMBL/GenBank/DDBJ whole genome shotgun (WGS) entry which is preliminary data.</text>
</comment>
<organism evidence="1 2">
    <name type="scientific">Fimbriiglobus ruber</name>
    <dbReference type="NCBI Taxonomy" id="1908690"/>
    <lineage>
        <taxon>Bacteria</taxon>
        <taxon>Pseudomonadati</taxon>
        <taxon>Planctomycetota</taxon>
        <taxon>Planctomycetia</taxon>
        <taxon>Gemmatales</taxon>
        <taxon>Gemmataceae</taxon>
        <taxon>Fimbriiglobus</taxon>
    </lineage>
</organism>
<sequence length="37" mass="3810">MPTTTARRGLLTDTACVLVAGLSPPDGRATDAPLKGW</sequence>
<name>A0A225DNM4_9BACT</name>
<evidence type="ECO:0000313" key="2">
    <source>
        <dbReference type="Proteomes" id="UP000214646"/>
    </source>
</evidence>
<proteinExistence type="predicted"/>
<keyword evidence="2" id="KW-1185">Reference proteome</keyword>
<accession>A0A225DNM4</accession>
<dbReference type="AlphaFoldDB" id="A0A225DNM4"/>